<evidence type="ECO:0000313" key="12">
    <source>
        <dbReference type="EMBL" id="KAG5276471.1"/>
    </source>
</evidence>
<dbReference type="GO" id="GO:0006397">
    <property type="term" value="P:mRNA processing"/>
    <property type="evidence" value="ECO:0007669"/>
    <property type="project" value="UniProtKB-KW"/>
</dbReference>
<dbReference type="GO" id="GO:0030018">
    <property type="term" value="C:Z disc"/>
    <property type="evidence" value="ECO:0007669"/>
    <property type="project" value="UniProtKB-SubCell"/>
</dbReference>
<evidence type="ECO:0000256" key="10">
    <source>
        <dbReference type="SAM" id="MobiDB-lite"/>
    </source>
</evidence>
<gene>
    <name evidence="12" type="ORF">AALO_G00132420</name>
</gene>
<evidence type="ECO:0000256" key="2">
    <source>
        <dbReference type="ARBA" id="ARBA00004408"/>
    </source>
</evidence>
<feature type="compositionally biased region" description="Low complexity" evidence="10">
    <location>
        <begin position="207"/>
        <end position="216"/>
    </location>
</feature>
<protein>
    <recommendedName>
        <fullName evidence="11">Tudor domain-containing protein</fullName>
    </recommendedName>
</protein>
<dbReference type="Pfam" id="PF06003">
    <property type="entry name" value="SMN_Tudor"/>
    <property type="match status" value="2"/>
</dbReference>
<dbReference type="InterPro" id="IPR002999">
    <property type="entry name" value="Tudor"/>
</dbReference>
<feature type="region of interest" description="Disordered" evidence="10">
    <location>
        <begin position="182"/>
        <end position="266"/>
    </location>
</feature>
<comment type="caution">
    <text evidence="12">The sequence shown here is derived from an EMBL/GenBank/DDBJ whole genome shotgun (WGS) entry which is preliminary data.</text>
</comment>
<evidence type="ECO:0000313" key="13">
    <source>
        <dbReference type="Proteomes" id="UP000823561"/>
    </source>
</evidence>
<feature type="compositionally biased region" description="Acidic residues" evidence="10">
    <location>
        <begin position="191"/>
        <end position="206"/>
    </location>
</feature>
<keyword evidence="8" id="KW-0539">Nucleus</keyword>
<dbReference type="Proteomes" id="UP000823561">
    <property type="component" value="Chromosome 9"/>
</dbReference>
<dbReference type="SUPFAM" id="SSF63748">
    <property type="entry name" value="Tudor/PWWP/MBT"/>
    <property type="match status" value="2"/>
</dbReference>
<dbReference type="InterPro" id="IPR047313">
    <property type="entry name" value="SMN_C"/>
</dbReference>
<dbReference type="PANTHER" id="PTHR39267:SF1">
    <property type="entry name" value="SURVIVAL MOTOR NEURON PROTEIN"/>
    <property type="match status" value="1"/>
</dbReference>
<proteinExistence type="inferred from homology"/>
<dbReference type="GO" id="GO:0043204">
    <property type="term" value="C:perikaryon"/>
    <property type="evidence" value="ECO:0007669"/>
    <property type="project" value="UniProtKB-SubCell"/>
</dbReference>
<accession>A0AAV6GSD4</accession>
<dbReference type="InterPro" id="IPR049481">
    <property type="entry name" value="SMN_G2-BD"/>
</dbReference>
<dbReference type="PANTHER" id="PTHR39267">
    <property type="entry name" value="SURVIVAL MOTOR NEURON-LIKE PROTEIN 1"/>
    <property type="match status" value="1"/>
</dbReference>
<dbReference type="Pfam" id="PF20635">
    <property type="entry name" value="SMN_YG-box"/>
    <property type="match status" value="1"/>
</dbReference>
<evidence type="ECO:0000256" key="3">
    <source>
        <dbReference type="ARBA" id="ARBA00004463"/>
    </source>
</evidence>
<dbReference type="InterPro" id="IPR040424">
    <property type="entry name" value="Smn1"/>
</dbReference>
<evidence type="ECO:0000256" key="4">
    <source>
        <dbReference type="ARBA" id="ARBA00004484"/>
    </source>
</evidence>
<feature type="domain" description="Tudor" evidence="11">
    <location>
        <begin position="78"/>
        <end position="136"/>
    </location>
</feature>
<dbReference type="Pfam" id="PF20636">
    <property type="entry name" value="SMN_G2-BD"/>
    <property type="match status" value="1"/>
</dbReference>
<name>A0AAV6GSD4_9TELE</name>
<dbReference type="Gene3D" id="3.40.190.10">
    <property type="entry name" value="Periplasmic binding protein-like II"/>
    <property type="match status" value="1"/>
</dbReference>
<sequence length="365" mass="39904">MADCSETVVFRRDDAGSAGPVSFSEDDSALVKAYDNAVRSFRVQTSGEDSGDGKQGDPAAGSLLQADTPHKQASVSKGWAVGSRCRAVWSEDGLEYPGVIISMDGEQCRVQFEGYGNEEDVDLSALLAAIPEQPWRQRRWSLGSHCRAVWSEDGLVYPGVVVWMKGERCRVRFDVYNNEEDMELSALLPPEDTEDETDTQDQEETPGDGSSGSSSSDWRRKDGHAKRPKSPEKSRHGHSAGKHHGEEAGRKPHRRGESAPFPPFPFMPPGMPPMGMPPMGMPDLPMFPPPPPPAFTWAAGKAGAMGGDEPEDEMASLSSMLLSWYLCGYHTGYYMGVQQATMGPDMDAKKKKRVNGLECALKMEE</sequence>
<keyword evidence="6" id="KW-0507">mRNA processing</keyword>
<dbReference type="GO" id="GO:0097504">
    <property type="term" value="C:Gemini of Cajal bodies"/>
    <property type="evidence" value="ECO:0007669"/>
    <property type="project" value="UniProtKB-SubCell"/>
</dbReference>
<evidence type="ECO:0000256" key="7">
    <source>
        <dbReference type="ARBA" id="ARBA00023187"/>
    </source>
</evidence>
<evidence type="ECO:0000256" key="1">
    <source>
        <dbReference type="ARBA" id="ARBA00004216"/>
    </source>
</evidence>
<dbReference type="SMART" id="SM00333">
    <property type="entry name" value="TUDOR"/>
    <property type="match status" value="2"/>
</dbReference>
<dbReference type="EMBL" id="JADWDJ010000009">
    <property type="protein sequence ID" value="KAG5276471.1"/>
    <property type="molecule type" value="Genomic_DNA"/>
</dbReference>
<dbReference type="CDD" id="cd22852">
    <property type="entry name" value="SMN_C"/>
    <property type="match status" value="1"/>
</dbReference>
<dbReference type="GO" id="GO:0015030">
    <property type="term" value="C:Cajal body"/>
    <property type="evidence" value="ECO:0007669"/>
    <property type="project" value="UniProtKB-SubCell"/>
</dbReference>
<keyword evidence="13" id="KW-1185">Reference proteome</keyword>
<organism evidence="12 13">
    <name type="scientific">Alosa alosa</name>
    <name type="common">allis shad</name>
    <dbReference type="NCBI Taxonomy" id="278164"/>
    <lineage>
        <taxon>Eukaryota</taxon>
        <taxon>Metazoa</taxon>
        <taxon>Chordata</taxon>
        <taxon>Craniata</taxon>
        <taxon>Vertebrata</taxon>
        <taxon>Euteleostomi</taxon>
        <taxon>Actinopterygii</taxon>
        <taxon>Neopterygii</taxon>
        <taxon>Teleostei</taxon>
        <taxon>Clupei</taxon>
        <taxon>Clupeiformes</taxon>
        <taxon>Clupeoidei</taxon>
        <taxon>Clupeidae</taxon>
        <taxon>Alosa</taxon>
    </lineage>
</organism>
<evidence type="ECO:0000256" key="9">
    <source>
        <dbReference type="ARBA" id="ARBA00034695"/>
    </source>
</evidence>
<evidence type="ECO:0000256" key="8">
    <source>
        <dbReference type="ARBA" id="ARBA00023242"/>
    </source>
</evidence>
<reference evidence="12" key="1">
    <citation type="submission" date="2020-10" db="EMBL/GenBank/DDBJ databases">
        <title>Chromosome-scale genome assembly of the Allis shad, Alosa alosa.</title>
        <authorList>
            <person name="Margot Z."/>
            <person name="Christophe K."/>
            <person name="Cabau C."/>
            <person name="Louis A."/>
            <person name="Berthelot C."/>
            <person name="Parey E."/>
            <person name="Roest Crollius H."/>
            <person name="Montfort J."/>
            <person name="Robinson-Rechavi M."/>
            <person name="Bucao C."/>
            <person name="Bouchez O."/>
            <person name="Gislard M."/>
            <person name="Lluch J."/>
            <person name="Milhes M."/>
            <person name="Lampietro C."/>
            <person name="Lopez Roques C."/>
            <person name="Donnadieu C."/>
            <person name="Braasch I."/>
            <person name="Desvignes T."/>
            <person name="Postlethwait J."/>
            <person name="Bobe J."/>
            <person name="Guiguen Y."/>
        </authorList>
    </citation>
    <scope>NUCLEOTIDE SEQUENCE</scope>
    <source>
        <strain evidence="12">M-15738</strain>
        <tissue evidence="12">Blood</tissue>
    </source>
</reference>
<keyword evidence="7" id="KW-0508">mRNA splicing</keyword>
<feature type="domain" description="Tudor" evidence="11">
    <location>
        <begin position="139"/>
        <end position="197"/>
    </location>
</feature>
<dbReference type="InterPro" id="IPR010304">
    <property type="entry name" value="SMN_Tudor"/>
</dbReference>
<comment type="similarity">
    <text evidence="5">Belongs to the SMN family.</text>
</comment>
<evidence type="ECO:0000256" key="5">
    <source>
        <dbReference type="ARBA" id="ARBA00005371"/>
    </source>
</evidence>
<feature type="region of interest" description="Disordered" evidence="10">
    <location>
        <begin position="43"/>
        <end position="64"/>
    </location>
</feature>
<dbReference type="GO" id="GO:0003723">
    <property type="term" value="F:RNA binding"/>
    <property type="evidence" value="ECO:0007669"/>
    <property type="project" value="InterPro"/>
</dbReference>
<dbReference type="PROSITE" id="PS50304">
    <property type="entry name" value="TUDOR"/>
    <property type="match status" value="2"/>
</dbReference>
<dbReference type="Gene3D" id="2.30.30.140">
    <property type="match status" value="2"/>
</dbReference>
<evidence type="ECO:0000256" key="6">
    <source>
        <dbReference type="ARBA" id="ARBA00022664"/>
    </source>
</evidence>
<dbReference type="GO" id="GO:0008380">
    <property type="term" value="P:RNA splicing"/>
    <property type="evidence" value="ECO:0007669"/>
    <property type="project" value="UniProtKB-KW"/>
</dbReference>
<evidence type="ECO:0000259" key="11">
    <source>
        <dbReference type="PROSITE" id="PS50304"/>
    </source>
</evidence>
<dbReference type="AlphaFoldDB" id="A0AAV6GSD4"/>
<comment type="subcellular location">
    <subcellularLocation>
        <location evidence="1">Cytoplasm</location>
        <location evidence="1">Myofibril</location>
        <location evidence="1">Sarcomere</location>
        <location evidence="1">Z line</location>
    </subcellularLocation>
    <subcellularLocation>
        <location evidence="3">Cytoplasmic granule</location>
    </subcellularLocation>
    <subcellularLocation>
        <location evidence="2">Nucleus</location>
        <location evidence="2">Cajal body</location>
    </subcellularLocation>
    <subcellularLocation>
        <location evidence="9">Nucleus</location>
        <location evidence="9">Gem</location>
    </subcellularLocation>
    <subcellularLocation>
        <location evidence="4">Perikaryon</location>
    </subcellularLocation>
</comment>